<evidence type="ECO:0000256" key="1">
    <source>
        <dbReference type="SAM" id="MobiDB-lite"/>
    </source>
</evidence>
<feature type="region of interest" description="Disordered" evidence="1">
    <location>
        <begin position="19"/>
        <end position="45"/>
    </location>
</feature>
<gene>
    <name evidence="2" type="ORF">SCOCK_400042</name>
</gene>
<dbReference type="Proteomes" id="UP001152519">
    <property type="component" value="Unassembled WGS sequence"/>
</dbReference>
<proteinExistence type="predicted"/>
<organism evidence="2 3">
    <name type="scientific">Actinacidiphila cocklensis</name>
    <dbReference type="NCBI Taxonomy" id="887465"/>
    <lineage>
        <taxon>Bacteria</taxon>
        <taxon>Bacillati</taxon>
        <taxon>Actinomycetota</taxon>
        <taxon>Actinomycetes</taxon>
        <taxon>Kitasatosporales</taxon>
        <taxon>Streptomycetaceae</taxon>
        <taxon>Actinacidiphila</taxon>
    </lineage>
</organism>
<dbReference type="EMBL" id="CAJSLV010000071">
    <property type="protein sequence ID" value="CAG6396385.1"/>
    <property type="molecule type" value="Genomic_DNA"/>
</dbReference>
<feature type="compositionally biased region" description="Low complexity" evidence="1">
    <location>
        <begin position="19"/>
        <end position="32"/>
    </location>
</feature>
<protein>
    <submittedName>
        <fullName evidence="2">Uncharacterized protein</fullName>
    </submittedName>
</protein>
<evidence type="ECO:0000313" key="3">
    <source>
        <dbReference type="Proteomes" id="UP001152519"/>
    </source>
</evidence>
<sequence length="105" mass="10913">MRCAPSPPPPVLAVRAAARRPASSAASGVPVRLSVPGRSGRHATASHSYALRTACPGCRSGNPTIPRAHPRHREVVGDGGRPEAVPVADLLPESYVWADHQLDAG</sequence>
<accession>A0A9W4GU23</accession>
<evidence type="ECO:0000313" key="2">
    <source>
        <dbReference type="EMBL" id="CAG6396385.1"/>
    </source>
</evidence>
<comment type="caution">
    <text evidence="2">The sequence shown here is derived from an EMBL/GenBank/DDBJ whole genome shotgun (WGS) entry which is preliminary data.</text>
</comment>
<reference evidence="2" key="1">
    <citation type="submission" date="2021-05" db="EMBL/GenBank/DDBJ databases">
        <authorList>
            <person name="Arsene-Ploetze F."/>
        </authorList>
    </citation>
    <scope>NUCLEOTIDE SEQUENCE</scope>
    <source>
        <strain evidence="2">DSM 42138</strain>
    </source>
</reference>
<keyword evidence="3" id="KW-1185">Reference proteome</keyword>
<feature type="region of interest" description="Disordered" evidence="1">
    <location>
        <begin position="60"/>
        <end position="84"/>
    </location>
</feature>
<dbReference type="AlphaFoldDB" id="A0A9W4GU23"/>
<name>A0A9W4GU23_9ACTN</name>